<dbReference type="EMBL" id="ML120354">
    <property type="protein sequence ID" value="RPB05183.1"/>
    <property type="molecule type" value="Genomic_DNA"/>
</dbReference>
<evidence type="ECO:0000313" key="1">
    <source>
        <dbReference type="EMBL" id="RPB05183.1"/>
    </source>
</evidence>
<dbReference type="Proteomes" id="UP000276215">
    <property type="component" value="Unassembled WGS sequence"/>
</dbReference>
<sequence length="66" mass="7478">PAGSNKKTHSVNLPKECIPLSIQYPWAQSRKLLHKKQKKETVKDNYAQFSAIPASKIRVVGYTEQP</sequence>
<keyword evidence="2" id="KW-1185">Reference proteome</keyword>
<evidence type="ECO:0000313" key="2">
    <source>
        <dbReference type="Proteomes" id="UP000276215"/>
    </source>
</evidence>
<gene>
    <name evidence="1" type="ORF">L873DRAFT_1798172</name>
</gene>
<reference evidence="1 2" key="1">
    <citation type="journal article" date="2018" name="Nat. Ecol. Evol.">
        <title>Pezizomycetes genomes reveal the molecular basis of ectomycorrhizal truffle lifestyle.</title>
        <authorList>
            <person name="Murat C."/>
            <person name="Payen T."/>
            <person name="Noel B."/>
            <person name="Kuo A."/>
            <person name="Morin E."/>
            <person name="Chen J."/>
            <person name="Kohler A."/>
            <person name="Krizsan K."/>
            <person name="Balestrini R."/>
            <person name="Da Silva C."/>
            <person name="Montanini B."/>
            <person name="Hainaut M."/>
            <person name="Levati E."/>
            <person name="Barry K.W."/>
            <person name="Belfiori B."/>
            <person name="Cichocki N."/>
            <person name="Clum A."/>
            <person name="Dockter R.B."/>
            <person name="Fauchery L."/>
            <person name="Guy J."/>
            <person name="Iotti M."/>
            <person name="Le Tacon F."/>
            <person name="Lindquist E.A."/>
            <person name="Lipzen A."/>
            <person name="Malagnac F."/>
            <person name="Mello A."/>
            <person name="Molinier V."/>
            <person name="Miyauchi S."/>
            <person name="Poulain J."/>
            <person name="Riccioni C."/>
            <person name="Rubini A."/>
            <person name="Sitrit Y."/>
            <person name="Splivallo R."/>
            <person name="Traeger S."/>
            <person name="Wang M."/>
            <person name="Zifcakova L."/>
            <person name="Wipf D."/>
            <person name="Zambonelli A."/>
            <person name="Paolocci F."/>
            <person name="Nowrousian M."/>
            <person name="Ottonello S."/>
            <person name="Baldrian P."/>
            <person name="Spatafora J.W."/>
            <person name="Henrissat B."/>
            <person name="Nagy L.G."/>
            <person name="Aury J.M."/>
            <person name="Wincker P."/>
            <person name="Grigoriev I.V."/>
            <person name="Bonfante P."/>
            <person name="Martin F.M."/>
        </authorList>
    </citation>
    <scope>NUCLEOTIDE SEQUENCE [LARGE SCALE GENOMIC DNA]</scope>
    <source>
        <strain evidence="1 2">120613-1</strain>
    </source>
</reference>
<proteinExistence type="predicted"/>
<feature type="non-terminal residue" evidence="1">
    <location>
        <position position="1"/>
    </location>
</feature>
<accession>A0A3N4K4A3</accession>
<organism evidence="1 2">
    <name type="scientific">Choiromyces venosus 120613-1</name>
    <dbReference type="NCBI Taxonomy" id="1336337"/>
    <lineage>
        <taxon>Eukaryota</taxon>
        <taxon>Fungi</taxon>
        <taxon>Dikarya</taxon>
        <taxon>Ascomycota</taxon>
        <taxon>Pezizomycotina</taxon>
        <taxon>Pezizomycetes</taxon>
        <taxon>Pezizales</taxon>
        <taxon>Tuberaceae</taxon>
        <taxon>Choiromyces</taxon>
    </lineage>
</organism>
<name>A0A3N4K4A3_9PEZI</name>
<protein>
    <submittedName>
        <fullName evidence="1">Uncharacterized protein</fullName>
    </submittedName>
</protein>
<dbReference type="AlphaFoldDB" id="A0A3N4K4A3"/>